<dbReference type="AlphaFoldDB" id="A1AU20"/>
<dbReference type="OrthoDB" id="9813328at2"/>
<name>A1AU20_PELPD</name>
<keyword evidence="2" id="KW-1185">Reference proteome</keyword>
<protein>
    <submittedName>
        <fullName evidence="1">Uncharacterized protein</fullName>
    </submittedName>
</protein>
<dbReference type="eggNOG" id="COG1714">
    <property type="taxonomic scope" value="Bacteria"/>
</dbReference>
<dbReference type="Proteomes" id="UP000006732">
    <property type="component" value="Chromosome"/>
</dbReference>
<reference evidence="1 2" key="1">
    <citation type="submission" date="2006-10" db="EMBL/GenBank/DDBJ databases">
        <title>Complete sequence of chromosome of Pelobacter propionicus DSM 2379.</title>
        <authorList>
            <consortium name="US DOE Joint Genome Institute"/>
            <person name="Copeland A."/>
            <person name="Lucas S."/>
            <person name="Lapidus A."/>
            <person name="Barry K."/>
            <person name="Detter J.C."/>
            <person name="Glavina del Rio T."/>
            <person name="Hammon N."/>
            <person name="Israni S."/>
            <person name="Dalin E."/>
            <person name="Tice H."/>
            <person name="Pitluck S."/>
            <person name="Saunders E."/>
            <person name="Brettin T."/>
            <person name="Bruce D."/>
            <person name="Han C."/>
            <person name="Tapia R."/>
            <person name="Schmutz J."/>
            <person name="Larimer F."/>
            <person name="Land M."/>
            <person name="Hauser L."/>
            <person name="Kyrpides N."/>
            <person name="Kim E."/>
            <person name="Lovley D."/>
            <person name="Richardson P."/>
        </authorList>
    </citation>
    <scope>NUCLEOTIDE SEQUENCE [LARGE SCALE GENOMIC DNA]</scope>
    <source>
        <strain evidence="2">DSM 2379 / NBRC 103807 / OttBd1</strain>
    </source>
</reference>
<sequence length="175" mass="18373">MEQSSYRIVLLGVASGTDPLVVRQQLARAFRASPEKVGQALERVPLVVKSGLDQGSAHAFRDLIEGAAGACRVEAVPLETAVSSPVSPATEKTVNCPNCGYAARGPDDPLVTAHGGQGECPACGIIVSNLCQEQSVLKRPGDDTAGNAGCPESRQARETFQARLTIGQYTRTKII</sequence>
<organism evidence="1 2">
    <name type="scientific">Pelobacter propionicus (strain DSM 2379 / NBRC 103807 / OttBd1)</name>
    <dbReference type="NCBI Taxonomy" id="338966"/>
    <lineage>
        <taxon>Bacteria</taxon>
        <taxon>Pseudomonadati</taxon>
        <taxon>Thermodesulfobacteriota</taxon>
        <taxon>Desulfuromonadia</taxon>
        <taxon>Desulfuromonadales</taxon>
        <taxon>Desulfuromonadaceae</taxon>
        <taxon>Pelobacter</taxon>
    </lineage>
</organism>
<dbReference type="KEGG" id="ppd:Ppro_3247"/>
<dbReference type="EMBL" id="CP000482">
    <property type="protein sequence ID" value="ABL00841.1"/>
    <property type="molecule type" value="Genomic_DNA"/>
</dbReference>
<evidence type="ECO:0000313" key="1">
    <source>
        <dbReference type="EMBL" id="ABL00841.1"/>
    </source>
</evidence>
<proteinExistence type="predicted"/>
<dbReference type="STRING" id="338966.Ppro_3247"/>
<evidence type="ECO:0000313" key="2">
    <source>
        <dbReference type="Proteomes" id="UP000006732"/>
    </source>
</evidence>
<dbReference type="RefSeq" id="WP_011737058.1">
    <property type="nucleotide sequence ID" value="NC_008609.1"/>
</dbReference>
<gene>
    <name evidence="1" type="ordered locus">Ppro_3247</name>
</gene>
<dbReference type="HOGENOM" id="CLU_1531138_0_0_7"/>
<accession>A1AU20</accession>